<dbReference type="PROSITE" id="PS50157">
    <property type="entry name" value="ZINC_FINGER_C2H2_2"/>
    <property type="match status" value="2"/>
</dbReference>
<dbReference type="InterPro" id="IPR013087">
    <property type="entry name" value="Znf_C2H2_type"/>
</dbReference>
<keyword evidence="3 5" id="KW-0863">Zinc-finger</keyword>
<dbReference type="Pfam" id="PF00096">
    <property type="entry name" value="zf-C2H2"/>
    <property type="match status" value="2"/>
</dbReference>
<dbReference type="GO" id="GO:0008270">
    <property type="term" value="F:zinc ion binding"/>
    <property type="evidence" value="ECO:0007669"/>
    <property type="project" value="UniProtKB-KW"/>
</dbReference>
<dbReference type="Gene3D" id="3.30.160.60">
    <property type="entry name" value="Classic Zinc Finger"/>
    <property type="match status" value="2"/>
</dbReference>
<feature type="domain" description="C2H2-type" evidence="6">
    <location>
        <begin position="390"/>
        <end position="419"/>
    </location>
</feature>
<feature type="domain" description="C2H2-type" evidence="6">
    <location>
        <begin position="362"/>
        <end position="389"/>
    </location>
</feature>
<protein>
    <recommendedName>
        <fullName evidence="6">C2H2-type domain-containing protein</fullName>
    </recommendedName>
</protein>
<proteinExistence type="predicted"/>
<dbReference type="PANTHER" id="PTHR14003:SF20">
    <property type="entry name" value="FINGER DOMAIN PROTEIN, PUTATIVE (AFU_ORTHOLOGUE AFUA_4G10380)-RELATED"/>
    <property type="match status" value="1"/>
</dbReference>
<dbReference type="EMBL" id="MBFS01000193">
    <property type="protein sequence ID" value="PVV03775.1"/>
    <property type="molecule type" value="Genomic_DNA"/>
</dbReference>
<evidence type="ECO:0000256" key="1">
    <source>
        <dbReference type="ARBA" id="ARBA00022723"/>
    </source>
</evidence>
<dbReference type="SMART" id="SM00355">
    <property type="entry name" value="ZnF_C2H2"/>
    <property type="match status" value="2"/>
</dbReference>
<evidence type="ECO:0000256" key="3">
    <source>
        <dbReference type="ARBA" id="ARBA00022771"/>
    </source>
</evidence>
<evidence type="ECO:0000259" key="6">
    <source>
        <dbReference type="PROSITE" id="PS50157"/>
    </source>
</evidence>
<dbReference type="STRING" id="133381.A0A2T9ZGR4"/>
<evidence type="ECO:0000256" key="4">
    <source>
        <dbReference type="ARBA" id="ARBA00022833"/>
    </source>
</evidence>
<dbReference type="FunFam" id="3.30.160.60:FF:000125">
    <property type="entry name" value="Putative zinc finger protein 143"/>
    <property type="match status" value="1"/>
</dbReference>
<organism evidence="8 9">
    <name type="scientific">Smittium megazygosporum</name>
    <dbReference type="NCBI Taxonomy" id="133381"/>
    <lineage>
        <taxon>Eukaryota</taxon>
        <taxon>Fungi</taxon>
        <taxon>Fungi incertae sedis</taxon>
        <taxon>Zoopagomycota</taxon>
        <taxon>Kickxellomycotina</taxon>
        <taxon>Harpellomycetes</taxon>
        <taxon>Harpellales</taxon>
        <taxon>Legeriomycetaceae</taxon>
        <taxon>Smittium</taxon>
    </lineage>
</organism>
<keyword evidence="9" id="KW-1185">Reference proteome</keyword>
<evidence type="ECO:0000313" key="7">
    <source>
        <dbReference type="EMBL" id="PVV02691.1"/>
    </source>
</evidence>
<name>A0A2T9ZGR4_9FUNG</name>
<dbReference type="GO" id="GO:0000981">
    <property type="term" value="F:DNA-binding transcription factor activity, RNA polymerase II-specific"/>
    <property type="evidence" value="ECO:0007669"/>
    <property type="project" value="TreeGrafter"/>
</dbReference>
<evidence type="ECO:0000313" key="9">
    <source>
        <dbReference type="Proteomes" id="UP000245609"/>
    </source>
</evidence>
<evidence type="ECO:0000256" key="2">
    <source>
        <dbReference type="ARBA" id="ARBA00022737"/>
    </source>
</evidence>
<dbReference type="GO" id="GO:0000785">
    <property type="term" value="C:chromatin"/>
    <property type="evidence" value="ECO:0007669"/>
    <property type="project" value="TreeGrafter"/>
</dbReference>
<keyword evidence="2" id="KW-0677">Repeat</keyword>
<dbReference type="SUPFAM" id="SSF57667">
    <property type="entry name" value="beta-beta-alpha zinc fingers"/>
    <property type="match status" value="1"/>
</dbReference>
<evidence type="ECO:0000313" key="8">
    <source>
        <dbReference type="EMBL" id="PVV03775.1"/>
    </source>
</evidence>
<dbReference type="InterPro" id="IPR036236">
    <property type="entry name" value="Znf_C2H2_sf"/>
</dbReference>
<keyword evidence="1" id="KW-0479">Metal-binding</keyword>
<accession>A0A2T9ZGR4</accession>
<reference evidence="8 9" key="1">
    <citation type="journal article" date="2018" name="MBio">
        <title>Comparative Genomics Reveals the Core Gene Toolbox for the Fungus-Insect Symbiosis.</title>
        <authorList>
            <person name="Wang Y."/>
            <person name="Stata M."/>
            <person name="Wang W."/>
            <person name="Stajich J.E."/>
            <person name="White M.M."/>
            <person name="Moncalvo J.M."/>
        </authorList>
    </citation>
    <scope>NUCLEOTIDE SEQUENCE [LARGE SCALE GENOMIC DNA]</scope>
    <source>
        <strain evidence="8 9">SC-DP-2</strain>
    </source>
</reference>
<dbReference type="OrthoDB" id="6077919at2759"/>
<keyword evidence="4" id="KW-0862">Zinc</keyword>
<dbReference type="EMBL" id="MBFS01000357">
    <property type="protein sequence ID" value="PVV02691.1"/>
    <property type="molecule type" value="Genomic_DNA"/>
</dbReference>
<dbReference type="Proteomes" id="UP000245609">
    <property type="component" value="Unassembled WGS sequence"/>
</dbReference>
<dbReference type="GO" id="GO:0031519">
    <property type="term" value="C:PcG protein complex"/>
    <property type="evidence" value="ECO:0007669"/>
    <property type="project" value="TreeGrafter"/>
</dbReference>
<dbReference type="AlphaFoldDB" id="A0A2T9ZGR4"/>
<dbReference type="PROSITE" id="PS00028">
    <property type="entry name" value="ZINC_FINGER_C2H2_1"/>
    <property type="match status" value="2"/>
</dbReference>
<evidence type="ECO:0000256" key="5">
    <source>
        <dbReference type="PROSITE-ProRule" id="PRU00042"/>
    </source>
</evidence>
<dbReference type="GO" id="GO:0000978">
    <property type="term" value="F:RNA polymerase II cis-regulatory region sequence-specific DNA binding"/>
    <property type="evidence" value="ECO:0007669"/>
    <property type="project" value="TreeGrafter"/>
</dbReference>
<sequence length="423" mass="47481">MNPGQGTTLLSIEGGIAATQHAPGFQLDCKSTFPDMSTSLMDLNLSTQCQSAEFNQLSDLSSTYNNISFPRTLSDIDSKSNNSCSDSYQLNGSESAILSSRNVSLEQLAGAEFATPNFNRASNQRISRNFTAPLGKIPFSYNLTPLNTVDNTRVDRINFPYSPTSAVCNRLNDQGTSRPIAQNADIFLEPKKQLFGGSMYHSNSSTDIFGSIRNNSINSYVSDVPFNRARYEETTSSDIFSSNDNFRSNNRALSNNNGIVSNNSLLMQNINVPTTNYNNNNLIYEGNNYISPLDNGDSYLRRQSEPVAFNQNIHPHPQHQLLNYRNNAPFHQHRYPGNYIVGPTSYMYGGVRAHSSTQKKRYVCLYCFKYFTRPSTLKTHTYSHTGERPYHCDFEGCGKRFSVISNLTRHQKIHLRNKSSNSD</sequence>
<dbReference type="PANTHER" id="PTHR14003">
    <property type="entry name" value="TRANSCRIPTIONAL REPRESSOR PROTEIN YY"/>
    <property type="match status" value="1"/>
</dbReference>
<comment type="caution">
    <text evidence="8">The sequence shown here is derived from an EMBL/GenBank/DDBJ whole genome shotgun (WGS) entry which is preliminary data.</text>
</comment>
<gene>
    <name evidence="8" type="ORF">BB560_001736</name>
    <name evidence="7" type="ORF">BB560_002849</name>
</gene>
<dbReference type="GO" id="GO:0005667">
    <property type="term" value="C:transcription regulator complex"/>
    <property type="evidence" value="ECO:0007669"/>
    <property type="project" value="TreeGrafter"/>
</dbReference>